<proteinExistence type="predicted"/>
<reference evidence="1" key="1">
    <citation type="submission" date="2014-03" db="EMBL/GenBank/DDBJ databases">
        <title>Draft Genome Sequence of Mycobacterium cosmeticum DSM 44829.</title>
        <authorList>
            <person name="Croce O."/>
            <person name="Robert C."/>
            <person name="Raoult D."/>
            <person name="Drancourt M."/>
        </authorList>
    </citation>
    <scope>NUCLEOTIDE SEQUENCE [LARGE SCALE GENOMIC DNA]</scope>
    <source>
        <strain evidence="1">DSM 44829</strain>
    </source>
</reference>
<dbReference type="AlphaFoldDB" id="W9AKQ3"/>
<gene>
    <name evidence="1" type="ORF">BN977_00817</name>
</gene>
<reference evidence="1" key="2">
    <citation type="submission" date="2014-03" db="EMBL/GenBank/DDBJ databases">
        <authorList>
            <person name="Urmite Genomes"/>
        </authorList>
    </citation>
    <scope>NUCLEOTIDE SEQUENCE</scope>
    <source>
        <strain evidence="1">DSM 44829</strain>
    </source>
</reference>
<sequence length="381" mass="41726">MPVVAPHPWPRSGAVRVPVAVVARPVAAAVVLVPAVVPPEPVVVARLPEVQVAVVPVPAEVPVVVLRCLRPLSSKAVAAVVAVPPVAVRPVVGPPVAGPREPLRCRPRSRWRPRPWRLRSHRWRSRPRRSRWPLLRSRSAAVRRAPRLQPFRLLSPRPCRAPLPAVPRVVRSGLPVVRWPVALPARAPGRPSRRLRWLRRRPVPPARGLLRLRSVGRAWRRRRWSAHRSKPLRGFPRSVAAVQQAAVPVAAVVELPVAAGQPVVVAPERALRARPRAAVVVQAVPVVPVPRVPKARAVRVLVAPAEEVPAVRAPVVRVPAERAALAEPVAPEVPVARVLAAPARAAPVVLVPRSWVRCRLGRPLRQRQALRCCWTPGRSAR</sequence>
<dbReference type="EMBL" id="CCBB010000001">
    <property type="protein sequence ID" value="CDO06038.1"/>
    <property type="molecule type" value="Genomic_DNA"/>
</dbReference>
<comment type="caution">
    <text evidence="1">The sequence shown here is derived from an EMBL/GenBank/DDBJ whole genome shotgun (WGS) entry which is preliminary data.</text>
</comment>
<evidence type="ECO:0000313" key="2">
    <source>
        <dbReference type="Proteomes" id="UP000028870"/>
    </source>
</evidence>
<organism evidence="1 2">
    <name type="scientific">Mycolicibacterium cosmeticum</name>
    <dbReference type="NCBI Taxonomy" id="258533"/>
    <lineage>
        <taxon>Bacteria</taxon>
        <taxon>Bacillati</taxon>
        <taxon>Actinomycetota</taxon>
        <taxon>Actinomycetes</taxon>
        <taxon>Mycobacteriales</taxon>
        <taxon>Mycobacteriaceae</taxon>
        <taxon>Mycolicibacterium</taxon>
    </lineage>
</organism>
<dbReference type="Proteomes" id="UP000028870">
    <property type="component" value="Unassembled WGS sequence"/>
</dbReference>
<accession>W9AKQ3</accession>
<evidence type="ECO:0000313" key="1">
    <source>
        <dbReference type="EMBL" id="CDO06038.1"/>
    </source>
</evidence>
<name>W9AKQ3_MYCCO</name>
<protein>
    <submittedName>
        <fullName evidence="1">Uncharacterized protein</fullName>
    </submittedName>
</protein>
<keyword evidence="2" id="KW-1185">Reference proteome</keyword>